<dbReference type="AlphaFoldDB" id="A0A8D8RDP3"/>
<reference evidence="2" key="1">
    <citation type="submission" date="2021-05" db="EMBL/GenBank/DDBJ databases">
        <authorList>
            <person name="Alioto T."/>
            <person name="Alioto T."/>
            <person name="Gomez Garrido J."/>
        </authorList>
    </citation>
    <scope>NUCLEOTIDE SEQUENCE</scope>
</reference>
<dbReference type="EMBL" id="HBUF01145203">
    <property type="protein sequence ID" value="CAG6647084.1"/>
    <property type="molecule type" value="Transcribed_RNA"/>
</dbReference>
<feature type="region of interest" description="Disordered" evidence="1">
    <location>
        <begin position="20"/>
        <end position="73"/>
    </location>
</feature>
<feature type="compositionally biased region" description="Basic and acidic residues" evidence="1">
    <location>
        <begin position="40"/>
        <end position="52"/>
    </location>
</feature>
<protein>
    <submittedName>
        <fullName evidence="2">Uncharacterized protein</fullName>
    </submittedName>
</protein>
<accession>A0A8D8RDP3</accession>
<evidence type="ECO:0000256" key="1">
    <source>
        <dbReference type="SAM" id="MobiDB-lite"/>
    </source>
</evidence>
<evidence type="ECO:0000313" key="2">
    <source>
        <dbReference type="EMBL" id="CAG6647084.1"/>
    </source>
</evidence>
<feature type="compositionally biased region" description="Polar residues" evidence="1">
    <location>
        <begin position="53"/>
        <end position="67"/>
    </location>
</feature>
<dbReference type="EMBL" id="HBUF01145204">
    <property type="protein sequence ID" value="CAG6647086.1"/>
    <property type="molecule type" value="Transcribed_RNA"/>
</dbReference>
<proteinExistence type="predicted"/>
<sequence>MKLLNNKNLTRQLMHMEQEQNNNNNNNHNNHHHSHNSRIKGTESIKESKTSEKNQSPSSSITPSRKQIWNPFKKHHRDHDLCYNHMTAAGQMEDSRGSGCPDPVTARGGAAQADHCPGRECWTLWRSICWTSPTLSSRVLSSSFRSKRV</sequence>
<organism evidence="2">
    <name type="scientific">Cacopsylla melanoneura</name>
    <dbReference type="NCBI Taxonomy" id="428564"/>
    <lineage>
        <taxon>Eukaryota</taxon>
        <taxon>Metazoa</taxon>
        <taxon>Ecdysozoa</taxon>
        <taxon>Arthropoda</taxon>
        <taxon>Hexapoda</taxon>
        <taxon>Insecta</taxon>
        <taxon>Pterygota</taxon>
        <taxon>Neoptera</taxon>
        <taxon>Paraneoptera</taxon>
        <taxon>Hemiptera</taxon>
        <taxon>Sternorrhyncha</taxon>
        <taxon>Psylloidea</taxon>
        <taxon>Psyllidae</taxon>
        <taxon>Psyllinae</taxon>
        <taxon>Cacopsylla</taxon>
    </lineage>
</organism>
<feature type="compositionally biased region" description="Basic residues" evidence="1">
    <location>
        <begin position="29"/>
        <end position="38"/>
    </location>
</feature>
<name>A0A8D8RDP3_9HEMI</name>